<evidence type="ECO:0000313" key="7">
    <source>
        <dbReference type="Proteomes" id="UP000241769"/>
    </source>
</evidence>
<keyword evidence="2" id="KW-0904">Protein phosphatase</keyword>
<dbReference type="Gene3D" id="3.90.190.10">
    <property type="entry name" value="Protein tyrosine phosphatase superfamily"/>
    <property type="match status" value="1"/>
</dbReference>
<keyword evidence="3" id="KW-0472">Membrane</keyword>
<name>A0A2P6NUJ3_9EUKA</name>
<dbReference type="GO" id="GO:0004721">
    <property type="term" value="F:phosphoprotein phosphatase activity"/>
    <property type="evidence" value="ECO:0007669"/>
    <property type="project" value="UniProtKB-KW"/>
</dbReference>
<evidence type="ECO:0000256" key="1">
    <source>
        <dbReference type="ARBA" id="ARBA00022801"/>
    </source>
</evidence>
<dbReference type="OrthoDB" id="273181at2759"/>
<feature type="transmembrane region" description="Helical" evidence="3">
    <location>
        <begin position="6"/>
        <end position="25"/>
    </location>
</feature>
<keyword evidence="3" id="KW-1133">Transmembrane helix</keyword>
<dbReference type="Pfam" id="PF00782">
    <property type="entry name" value="DSPc"/>
    <property type="match status" value="1"/>
</dbReference>
<gene>
    <name evidence="6" type="ORF">PROFUN_04664</name>
</gene>
<protein>
    <submittedName>
        <fullName evidence="6">Uncharacterized protein</fullName>
    </submittedName>
</protein>
<proteinExistence type="predicted"/>
<organism evidence="6 7">
    <name type="scientific">Planoprotostelium fungivorum</name>
    <dbReference type="NCBI Taxonomy" id="1890364"/>
    <lineage>
        <taxon>Eukaryota</taxon>
        <taxon>Amoebozoa</taxon>
        <taxon>Evosea</taxon>
        <taxon>Variosea</taxon>
        <taxon>Cavosteliida</taxon>
        <taxon>Cavosteliaceae</taxon>
        <taxon>Planoprotostelium</taxon>
    </lineage>
</organism>
<dbReference type="InterPro" id="IPR020422">
    <property type="entry name" value="TYR_PHOSPHATASE_DUAL_dom"/>
</dbReference>
<feature type="domain" description="Tyrosine specific protein phosphatases" evidence="5">
    <location>
        <begin position="128"/>
        <end position="185"/>
    </location>
</feature>
<accession>A0A2P6NUJ3</accession>
<dbReference type="AlphaFoldDB" id="A0A2P6NUJ3"/>
<dbReference type="InterPro" id="IPR029021">
    <property type="entry name" value="Prot-tyrosine_phosphatase-like"/>
</dbReference>
<dbReference type="PROSITE" id="PS50056">
    <property type="entry name" value="TYR_PHOSPHATASE_2"/>
    <property type="match status" value="1"/>
</dbReference>
<dbReference type="SUPFAM" id="SSF52799">
    <property type="entry name" value="(Phosphotyrosine protein) phosphatases II"/>
    <property type="match status" value="1"/>
</dbReference>
<evidence type="ECO:0000256" key="2">
    <source>
        <dbReference type="ARBA" id="ARBA00022912"/>
    </source>
</evidence>
<dbReference type="PROSITE" id="PS50054">
    <property type="entry name" value="TYR_PHOSPHATASE_DUAL"/>
    <property type="match status" value="1"/>
</dbReference>
<dbReference type="Proteomes" id="UP000241769">
    <property type="component" value="Unassembled WGS sequence"/>
</dbReference>
<dbReference type="SMART" id="SM00195">
    <property type="entry name" value="DSPc"/>
    <property type="match status" value="1"/>
</dbReference>
<dbReference type="InterPro" id="IPR000387">
    <property type="entry name" value="Tyr_Pase_dom"/>
</dbReference>
<dbReference type="InParanoid" id="A0A2P6NUJ3"/>
<dbReference type="PROSITE" id="PS00383">
    <property type="entry name" value="TYR_PHOSPHATASE_1"/>
    <property type="match status" value="1"/>
</dbReference>
<dbReference type="FunFam" id="3.90.190.10:FF:000157">
    <property type="entry name" value="Protein-tyrosine phosphatase"/>
    <property type="match status" value="1"/>
</dbReference>
<sequence>MGWFSWWYVNAAICINVGVILYLYNKKKLPIESARVVGKLSFWPTVPFTMARLLIGLRRNWWDQVDQGVYLGGVPVVYFDHVGQLHSLGVRAVVNLCDEYEGPVEEYKKRDMQQLHVPTVDHFEPSVDTLKKTVEFINEHRNKGESVYIHCKAGHGRSAAVAFAWLLFKHRLSLGDAQELILSKRTVRKALYKQPNINQFYQSLQ</sequence>
<evidence type="ECO:0000259" key="5">
    <source>
        <dbReference type="PROSITE" id="PS50056"/>
    </source>
</evidence>
<dbReference type="InterPro" id="IPR016130">
    <property type="entry name" value="Tyr_Pase_AS"/>
</dbReference>
<evidence type="ECO:0000256" key="3">
    <source>
        <dbReference type="SAM" id="Phobius"/>
    </source>
</evidence>
<keyword evidence="1" id="KW-0378">Hydrolase</keyword>
<dbReference type="PANTHER" id="PTHR46274">
    <property type="entry name" value="PHOSPHATIDYLINOSITOL PHOSPHATASE"/>
    <property type="match status" value="1"/>
</dbReference>
<evidence type="ECO:0000313" key="6">
    <source>
        <dbReference type="EMBL" id="PRP87637.1"/>
    </source>
</evidence>
<feature type="domain" description="Tyrosine-protein phosphatase" evidence="4">
    <location>
        <begin position="61"/>
        <end position="205"/>
    </location>
</feature>
<dbReference type="EMBL" id="MDYQ01000019">
    <property type="protein sequence ID" value="PRP87637.1"/>
    <property type="molecule type" value="Genomic_DNA"/>
</dbReference>
<dbReference type="InterPro" id="IPR000340">
    <property type="entry name" value="Dual-sp_phosphatase_cat-dom"/>
</dbReference>
<keyword evidence="3" id="KW-0812">Transmembrane</keyword>
<keyword evidence="7" id="KW-1185">Reference proteome</keyword>
<evidence type="ECO:0000259" key="4">
    <source>
        <dbReference type="PROSITE" id="PS50054"/>
    </source>
</evidence>
<comment type="caution">
    <text evidence="6">The sequence shown here is derived from an EMBL/GenBank/DDBJ whole genome shotgun (WGS) entry which is preliminary data.</text>
</comment>
<dbReference type="PANTHER" id="PTHR46274:SF6">
    <property type="entry name" value="TYR_PHOSPHATASE_2 DOMAIN-CONTAINING PROTEIN"/>
    <property type="match status" value="1"/>
</dbReference>
<reference evidence="6 7" key="1">
    <citation type="journal article" date="2018" name="Genome Biol. Evol.">
        <title>Multiple Roots of Fruiting Body Formation in Amoebozoa.</title>
        <authorList>
            <person name="Hillmann F."/>
            <person name="Forbes G."/>
            <person name="Novohradska S."/>
            <person name="Ferling I."/>
            <person name="Riege K."/>
            <person name="Groth M."/>
            <person name="Westermann M."/>
            <person name="Marz M."/>
            <person name="Spaller T."/>
            <person name="Winckler T."/>
            <person name="Schaap P."/>
            <person name="Glockner G."/>
        </authorList>
    </citation>
    <scope>NUCLEOTIDE SEQUENCE [LARGE SCALE GENOMIC DNA]</scope>
    <source>
        <strain evidence="6 7">Jena</strain>
    </source>
</reference>